<protein>
    <submittedName>
        <fullName evidence="1">DUF2336 domain-containing protein</fullName>
    </submittedName>
</protein>
<dbReference type="InterPro" id="IPR014598">
    <property type="entry name" value="UCP035865"/>
</dbReference>
<sequence>MTETRLTDLIALAKEPSSEKRRELLREVTDIFFGAPAPASGAENDLYGAVLAQLSRDMEVAVRAELAARFAPSPHAPLQLVRTLAMDEIDVAAPVLSQSPVLTEQDLMRVVSERGQDHLRAVSVRPEVSEAVADVIVERGDDQTLNVLLANEGAVLSRKSAETVVDRAQANPALHQAVVNRASLPPDLLNEMYFTVEASLRARILQQNATLDPAALEAALHAGRDRVARLDGALPADYAEAEAYVKEMQAAGQLTPQMLARFLRSGGQTHFLIALSQLADIDFVTARHIVSRRQLDALAVVCRAADLDRGLFLTCALILLNDDGEAMGKAQQYGRLYAELPRDAALRTLRFWKMRRGADLAAAA</sequence>
<name>A0ABT8SI10_9CAUL</name>
<evidence type="ECO:0000313" key="2">
    <source>
        <dbReference type="Proteomes" id="UP001169063"/>
    </source>
</evidence>
<evidence type="ECO:0000313" key="1">
    <source>
        <dbReference type="EMBL" id="MDO1558096.1"/>
    </source>
</evidence>
<reference evidence="1" key="1">
    <citation type="submission" date="2023-07" db="EMBL/GenBank/DDBJ databases">
        <title>Brevundimonas soil sp. nov., isolated from the soil of chemical plant.</title>
        <authorList>
            <person name="Wu N."/>
        </authorList>
    </citation>
    <scope>NUCLEOTIDE SEQUENCE</scope>
    <source>
        <strain evidence="1">XZ-24</strain>
    </source>
</reference>
<dbReference type="Proteomes" id="UP001169063">
    <property type="component" value="Unassembled WGS sequence"/>
</dbReference>
<comment type="caution">
    <text evidence="1">The sequence shown here is derived from an EMBL/GenBank/DDBJ whole genome shotgun (WGS) entry which is preliminary data.</text>
</comment>
<proteinExistence type="predicted"/>
<dbReference type="Pfam" id="PF10098">
    <property type="entry name" value="DUF2336"/>
    <property type="match status" value="1"/>
</dbReference>
<dbReference type="RefSeq" id="WP_302108518.1">
    <property type="nucleotide sequence ID" value="NZ_JAUKTR010000001.1"/>
</dbReference>
<organism evidence="1 2">
    <name type="scientific">Peiella sedimenti</name>
    <dbReference type="NCBI Taxonomy" id="3061083"/>
    <lineage>
        <taxon>Bacteria</taxon>
        <taxon>Pseudomonadati</taxon>
        <taxon>Pseudomonadota</taxon>
        <taxon>Alphaproteobacteria</taxon>
        <taxon>Caulobacterales</taxon>
        <taxon>Caulobacteraceae</taxon>
        <taxon>Peiella</taxon>
    </lineage>
</organism>
<gene>
    <name evidence="1" type="ORF">Q0812_01465</name>
</gene>
<accession>A0ABT8SI10</accession>
<dbReference type="PIRSF" id="PIRSF035865">
    <property type="entry name" value="UCP035865"/>
    <property type="match status" value="1"/>
</dbReference>
<dbReference type="EMBL" id="JAUKTR010000001">
    <property type="protein sequence ID" value="MDO1558096.1"/>
    <property type="molecule type" value="Genomic_DNA"/>
</dbReference>
<keyword evidence="2" id="KW-1185">Reference proteome</keyword>
<dbReference type="InterPro" id="IPR019285">
    <property type="entry name" value="DUF2336"/>
</dbReference>